<dbReference type="RefSeq" id="WP_139164946.1">
    <property type="nucleotide sequence ID" value="NZ_FMYE01000014.1"/>
</dbReference>
<reference evidence="1 2" key="1">
    <citation type="submission" date="2016-10" db="EMBL/GenBank/DDBJ databases">
        <authorList>
            <person name="de Groot N.N."/>
        </authorList>
    </citation>
    <scope>NUCLEOTIDE SEQUENCE [LARGE SCALE GENOMIC DNA]</scope>
    <source>
        <strain evidence="1 2">NLAE-zl-C500</strain>
    </source>
</reference>
<dbReference type="AlphaFoldDB" id="A0A1G6G4E1"/>
<gene>
    <name evidence="1" type="ORF">SAMN05192581_101414</name>
</gene>
<dbReference type="Proteomes" id="UP000183670">
    <property type="component" value="Unassembled WGS sequence"/>
</dbReference>
<accession>A0A1G6G4E1</accession>
<evidence type="ECO:0000313" key="2">
    <source>
        <dbReference type="Proteomes" id="UP000183670"/>
    </source>
</evidence>
<evidence type="ECO:0000313" key="1">
    <source>
        <dbReference type="EMBL" id="SDB76850.1"/>
    </source>
</evidence>
<dbReference type="EMBL" id="FMYE01000014">
    <property type="protein sequence ID" value="SDB76850.1"/>
    <property type="molecule type" value="Genomic_DNA"/>
</dbReference>
<proteinExistence type="predicted"/>
<sequence>MINQLFSKFEKIFHADRSEHADRKGTYLAMPWLGYVVKEILELDPEKDDIYCRGIISYIDEKVTNCDDDTAFFQIQTETAWAPMNGVFKLIEEKFGIEVFYIAEELAMGIFEGNDTEGRFFTDRYILDDTELDMDYFDSFDDLASVINDLTGEKPNTFDIIQGIISKHELDERIMVYEIEYVSLSD</sequence>
<protein>
    <submittedName>
        <fullName evidence="1">Uncharacterized protein</fullName>
    </submittedName>
</protein>
<name>A0A1G6G4E1_BACOV</name>
<organism evidence="1 2">
    <name type="scientific">Bacteroides ovatus</name>
    <dbReference type="NCBI Taxonomy" id="28116"/>
    <lineage>
        <taxon>Bacteria</taxon>
        <taxon>Pseudomonadati</taxon>
        <taxon>Bacteroidota</taxon>
        <taxon>Bacteroidia</taxon>
        <taxon>Bacteroidales</taxon>
        <taxon>Bacteroidaceae</taxon>
        <taxon>Bacteroides</taxon>
    </lineage>
</organism>